<reference evidence="2 3" key="1">
    <citation type="journal article" date="2014" name="Genome Announc.">
        <title>Complete Genome Sequence of Sterol-Transforming Mycobacterium neoaurum Strain VKM Ac-1815D.</title>
        <authorList>
            <person name="Shtratnikova V.Y."/>
            <person name="Bragin E.Y."/>
            <person name="Dovbnya D.V."/>
            <person name="Pekov Y.A."/>
            <person name="Schelkunov M.I."/>
            <person name="Strizhov N."/>
            <person name="Ivashina T.V."/>
            <person name="Ashapkin V.V."/>
            <person name="Donova M.V."/>
        </authorList>
    </citation>
    <scope>NUCLEOTIDE SEQUENCE [LARGE SCALE GENOMIC DNA]</scope>
    <source>
        <strain evidence="2 3">VKM Ac-1815D</strain>
    </source>
</reference>
<proteinExistence type="predicted"/>
<dbReference type="RefSeq" id="WP_019510384.1">
    <property type="nucleotide sequence ID" value="NC_023036.2"/>
</dbReference>
<protein>
    <submittedName>
        <fullName evidence="2">Uncharacterized protein</fullName>
    </submittedName>
</protein>
<keyword evidence="1" id="KW-1133">Transmembrane helix</keyword>
<dbReference type="EMBL" id="CP006936">
    <property type="protein sequence ID" value="AHC28070.1"/>
    <property type="molecule type" value="Genomic_DNA"/>
</dbReference>
<evidence type="ECO:0000313" key="2">
    <source>
        <dbReference type="EMBL" id="AHC28070.1"/>
    </source>
</evidence>
<name>V5XI12_MYCNE</name>
<evidence type="ECO:0000256" key="1">
    <source>
        <dbReference type="SAM" id="Phobius"/>
    </source>
</evidence>
<keyword evidence="1" id="KW-0812">Transmembrane</keyword>
<dbReference type="Proteomes" id="UP000018763">
    <property type="component" value="Chromosome"/>
</dbReference>
<feature type="transmembrane region" description="Helical" evidence="1">
    <location>
        <begin position="12"/>
        <end position="36"/>
    </location>
</feature>
<keyword evidence="1" id="KW-0472">Membrane</keyword>
<organism evidence="2 3">
    <name type="scientific">Mycolicibacterium neoaurum VKM Ac-1815D</name>
    <dbReference type="NCBI Taxonomy" id="700508"/>
    <lineage>
        <taxon>Bacteria</taxon>
        <taxon>Bacillati</taxon>
        <taxon>Actinomycetota</taxon>
        <taxon>Actinomycetes</taxon>
        <taxon>Mycobacteriales</taxon>
        <taxon>Mycobacteriaceae</taxon>
        <taxon>Mycolicibacterium</taxon>
    </lineage>
</organism>
<sequence>MLWTRNAHAVIAAMHTLGWLLTVVPVVAIVVALAFLRPSTTQGTHHV</sequence>
<keyword evidence="3" id="KW-1185">Reference proteome</keyword>
<evidence type="ECO:0000313" key="3">
    <source>
        <dbReference type="Proteomes" id="UP000018763"/>
    </source>
</evidence>
<dbReference type="AlphaFoldDB" id="V5XI12"/>
<accession>V5XI12</accession>
<dbReference type="GeneID" id="43453031"/>
<gene>
    <name evidence="2" type="ORF">D174_22575</name>
</gene>